<evidence type="ECO:0000313" key="3">
    <source>
        <dbReference type="Proteomes" id="UP000834106"/>
    </source>
</evidence>
<dbReference type="InterPro" id="IPR039058">
    <property type="entry name" value="Yippee_fam"/>
</dbReference>
<dbReference type="Proteomes" id="UP000834106">
    <property type="component" value="Chromosome 19"/>
</dbReference>
<dbReference type="InterPro" id="IPR034751">
    <property type="entry name" value="Yippee"/>
</dbReference>
<gene>
    <name evidence="2" type="ORF">FPE_LOCUS29823</name>
</gene>
<evidence type="ECO:0000313" key="2">
    <source>
        <dbReference type="EMBL" id="CAI9782393.1"/>
    </source>
</evidence>
<dbReference type="AlphaFoldDB" id="A0AAD2A6D0"/>
<accession>A0AAD2A6D0</accession>
<name>A0AAD2A6D0_9LAMI</name>
<protein>
    <recommendedName>
        <fullName evidence="1">Yippee domain-containing protein</fullName>
    </recommendedName>
</protein>
<sequence length="231" mass="26486">MGSSVLQFEELNQYPESTSSSSKILPMLELKLETIDERSPYLQPPLTQIYALAFTSFLSSSKMLSPILMVAPLFLSKTRKPNCQISLYQLRKLANTFESFAAPFSVTAAESFNCRTGKAYLFDKVVNVTTGEKEERKMMTGMHTVVDTFCVRCGSLVGWRYIVRDLRFECRRRWRLHSRLLEKICTAISLKVGKLQRYRRCLRSMILLRAISTFFRSVPSCRDCTVADGEL</sequence>
<proteinExistence type="predicted"/>
<feature type="domain" description="Yippee" evidence="1">
    <location>
        <begin position="89"/>
        <end position="190"/>
    </location>
</feature>
<keyword evidence="3" id="KW-1185">Reference proteome</keyword>
<reference evidence="2" key="1">
    <citation type="submission" date="2023-05" db="EMBL/GenBank/DDBJ databases">
        <authorList>
            <person name="Huff M."/>
        </authorList>
    </citation>
    <scope>NUCLEOTIDE SEQUENCE</scope>
</reference>
<dbReference type="EMBL" id="OU503054">
    <property type="protein sequence ID" value="CAI9782393.1"/>
    <property type="molecule type" value="Genomic_DNA"/>
</dbReference>
<dbReference type="PROSITE" id="PS51792">
    <property type="entry name" value="YIPPEE"/>
    <property type="match status" value="1"/>
</dbReference>
<dbReference type="PANTHER" id="PTHR13848">
    <property type="entry name" value="PROTEIN YIPPEE-LIKE CG15309-RELATED"/>
    <property type="match status" value="1"/>
</dbReference>
<evidence type="ECO:0000259" key="1">
    <source>
        <dbReference type="PROSITE" id="PS51792"/>
    </source>
</evidence>
<organism evidence="2 3">
    <name type="scientific">Fraxinus pennsylvanica</name>
    <dbReference type="NCBI Taxonomy" id="56036"/>
    <lineage>
        <taxon>Eukaryota</taxon>
        <taxon>Viridiplantae</taxon>
        <taxon>Streptophyta</taxon>
        <taxon>Embryophyta</taxon>
        <taxon>Tracheophyta</taxon>
        <taxon>Spermatophyta</taxon>
        <taxon>Magnoliopsida</taxon>
        <taxon>eudicotyledons</taxon>
        <taxon>Gunneridae</taxon>
        <taxon>Pentapetalae</taxon>
        <taxon>asterids</taxon>
        <taxon>lamiids</taxon>
        <taxon>Lamiales</taxon>
        <taxon>Oleaceae</taxon>
        <taxon>Oleeae</taxon>
        <taxon>Fraxinus</taxon>
    </lineage>
</organism>